<dbReference type="InterPro" id="IPR001810">
    <property type="entry name" value="F-box_dom"/>
</dbReference>
<dbReference type="Gene3D" id="1.20.1280.50">
    <property type="match status" value="1"/>
</dbReference>
<dbReference type="InterPro" id="IPR050796">
    <property type="entry name" value="SCF_F-box_component"/>
</dbReference>
<dbReference type="PANTHER" id="PTHR31672:SF13">
    <property type="entry name" value="F-BOX PROTEIN CPR30-LIKE"/>
    <property type="match status" value="1"/>
</dbReference>
<dbReference type="InterPro" id="IPR036047">
    <property type="entry name" value="F-box-like_dom_sf"/>
</dbReference>
<dbReference type="SUPFAM" id="SSF81383">
    <property type="entry name" value="F-box domain"/>
    <property type="match status" value="1"/>
</dbReference>
<dbReference type="Pfam" id="PF07734">
    <property type="entry name" value="FBA_1"/>
    <property type="match status" value="1"/>
</dbReference>
<dbReference type="SMART" id="SM00256">
    <property type="entry name" value="FBOX"/>
    <property type="match status" value="1"/>
</dbReference>
<feature type="domain" description="F-box" evidence="1">
    <location>
        <begin position="1"/>
        <end position="47"/>
    </location>
</feature>
<evidence type="ECO:0000313" key="2">
    <source>
        <dbReference type="EMBL" id="PQQ04879.1"/>
    </source>
</evidence>
<evidence type="ECO:0000313" key="3">
    <source>
        <dbReference type="Proteomes" id="UP000250321"/>
    </source>
</evidence>
<name>A0A314YIB5_PRUYE</name>
<dbReference type="NCBIfam" id="TIGR01640">
    <property type="entry name" value="F_box_assoc_1"/>
    <property type="match status" value="1"/>
</dbReference>
<proteinExistence type="predicted"/>
<dbReference type="AlphaFoldDB" id="A0A314YIB5"/>
<gene>
    <name evidence="2" type="ORF">Pyn_07279</name>
</gene>
<dbReference type="CDD" id="cd22157">
    <property type="entry name" value="F-box_AtFBW1-like"/>
    <property type="match status" value="1"/>
</dbReference>
<dbReference type="InterPro" id="IPR017451">
    <property type="entry name" value="F-box-assoc_interact_dom"/>
</dbReference>
<organism evidence="2 3">
    <name type="scientific">Prunus yedoensis var. nudiflora</name>
    <dbReference type="NCBI Taxonomy" id="2094558"/>
    <lineage>
        <taxon>Eukaryota</taxon>
        <taxon>Viridiplantae</taxon>
        <taxon>Streptophyta</taxon>
        <taxon>Embryophyta</taxon>
        <taxon>Tracheophyta</taxon>
        <taxon>Spermatophyta</taxon>
        <taxon>Magnoliopsida</taxon>
        <taxon>eudicotyledons</taxon>
        <taxon>Gunneridae</taxon>
        <taxon>Pentapetalae</taxon>
        <taxon>rosids</taxon>
        <taxon>fabids</taxon>
        <taxon>Rosales</taxon>
        <taxon>Rosaceae</taxon>
        <taxon>Amygdaloideae</taxon>
        <taxon>Amygdaleae</taxon>
        <taxon>Prunus</taxon>
    </lineage>
</organism>
<dbReference type="OrthoDB" id="1137034at2759"/>
<dbReference type="PANTHER" id="PTHR31672">
    <property type="entry name" value="BNACNNG10540D PROTEIN"/>
    <property type="match status" value="1"/>
</dbReference>
<protein>
    <submittedName>
        <fullName evidence="2">F-box/kelch-repeat protein</fullName>
    </submittedName>
</protein>
<dbReference type="PROSITE" id="PS50181">
    <property type="entry name" value="FBOX"/>
    <property type="match status" value="1"/>
</dbReference>
<dbReference type="Proteomes" id="UP000250321">
    <property type="component" value="Unassembled WGS sequence"/>
</dbReference>
<dbReference type="EMBL" id="PJQY01001184">
    <property type="protein sequence ID" value="PQQ04879.1"/>
    <property type="molecule type" value="Genomic_DNA"/>
</dbReference>
<dbReference type="STRING" id="2094558.A0A314YIB5"/>
<comment type="caution">
    <text evidence="2">The sequence shown here is derived from an EMBL/GenBank/DDBJ whole genome shotgun (WGS) entry which is preliminary data.</text>
</comment>
<accession>A0A314YIB5</accession>
<keyword evidence="3" id="KW-1185">Reference proteome</keyword>
<evidence type="ECO:0000259" key="1">
    <source>
        <dbReference type="PROSITE" id="PS50181"/>
    </source>
</evidence>
<sequence length="382" mass="43698">MGNPDFPSDIILEILSRLPVKLLCRFRCVSKSWRSLIADPDFVKMHLNKAIENEDIFNQRRRLIFTDVSIRLLQSLNLDEFLNNNNDAVVDSYLGEDNDNHIDKINGDDDLRVPTDVHYICSLPNYWVFLLFHSNGLLLCLLHNGGFYLVNPATRESKKLAEKPDVGKGYYSSGVGFGFDHSSGDYKVVVLSYLEGGIMFSVYTLKTGSWRMIQRRYPYKFDRMQKGILLNGALHWLLMDRVGVEHRSSVIISFNLAAENVREIPLPLASIDARDYNVGAYSDFLCVIHSGADGGMHNEFWIMKEYSARESWTKIRIPIAFSVSRHSGFWKKSHDLFLFRDQLLLCNSNGPRFRNISISGLPRVNEVGIYLESLVSLNNNVD</sequence>
<dbReference type="Pfam" id="PF00646">
    <property type="entry name" value="F-box"/>
    <property type="match status" value="1"/>
</dbReference>
<reference evidence="2 3" key="1">
    <citation type="submission" date="2018-02" db="EMBL/GenBank/DDBJ databases">
        <title>Draft genome of wild Prunus yedoensis var. nudiflora.</title>
        <authorList>
            <person name="Baek S."/>
            <person name="Kim J.-H."/>
            <person name="Choi K."/>
            <person name="Kim G.-B."/>
            <person name="Cho A."/>
            <person name="Jang H."/>
            <person name="Shin C.-H."/>
            <person name="Yu H.-J."/>
            <person name="Mun J.-H."/>
        </authorList>
    </citation>
    <scope>NUCLEOTIDE SEQUENCE [LARGE SCALE GENOMIC DNA]</scope>
    <source>
        <strain evidence="3">cv. Jeju island</strain>
        <tissue evidence="2">Leaf</tissue>
    </source>
</reference>
<dbReference type="InterPro" id="IPR006527">
    <property type="entry name" value="F-box-assoc_dom_typ1"/>
</dbReference>